<dbReference type="InterPro" id="IPR046502">
    <property type="entry name" value="DUF6680"/>
</dbReference>
<dbReference type="Pfam" id="PF20385">
    <property type="entry name" value="DUF6680"/>
    <property type="match status" value="1"/>
</dbReference>
<dbReference type="EMBL" id="BSPP01000005">
    <property type="protein sequence ID" value="GLS86514.1"/>
    <property type="molecule type" value="Genomic_DNA"/>
</dbReference>
<reference evidence="3 4" key="1">
    <citation type="journal article" date="2014" name="Int. J. Syst. Evol. Microbiol.">
        <title>Complete genome sequence of Corynebacterium casei LMG S-19264T (=DSM 44701T), isolated from a smear-ripened cheese.</title>
        <authorList>
            <consortium name="US DOE Joint Genome Institute (JGI-PGF)"/>
            <person name="Walter F."/>
            <person name="Albersmeier A."/>
            <person name="Kalinowski J."/>
            <person name="Ruckert C."/>
        </authorList>
    </citation>
    <scope>NUCLEOTIDE SEQUENCE [LARGE SCALE GENOMIC DNA]</scope>
    <source>
        <strain evidence="3 4">NBRC 111766</strain>
    </source>
</reference>
<dbReference type="RefSeq" id="WP_284324735.1">
    <property type="nucleotide sequence ID" value="NZ_BSPP01000005.1"/>
</dbReference>
<sequence length="197" mass="22635">MNDYQFWVNCAILVATIFAIVYGPLKAVKITRSEDEQREDRARKYLILSDLMRTRQARIDPTHVGALNLVELEFYGKAKVVEAYRAYARHLNSPFPNSSEDEVDRHSENGNDLFTNLLYEIAHELGFTFDKRDLSRLGYLPLGLSRFHDNAHVNAHLLREILEGKRALNIANFVSNQGMFPPTPEKKLLENSNNVTK</sequence>
<comment type="caution">
    <text evidence="3">The sequence shown here is derived from an EMBL/GenBank/DDBJ whole genome shotgun (WGS) entry which is preliminary data.</text>
</comment>
<keyword evidence="1" id="KW-0812">Transmembrane</keyword>
<name>A0AA37U332_9RHOB</name>
<keyword evidence="4" id="KW-1185">Reference proteome</keyword>
<dbReference type="Proteomes" id="UP001157355">
    <property type="component" value="Unassembled WGS sequence"/>
</dbReference>
<organism evidence="3 4">
    <name type="scientific">Cypionkella aquatica</name>
    <dbReference type="NCBI Taxonomy" id="1756042"/>
    <lineage>
        <taxon>Bacteria</taxon>
        <taxon>Pseudomonadati</taxon>
        <taxon>Pseudomonadota</taxon>
        <taxon>Alphaproteobacteria</taxon>
        <taxon>Rhodobacterales</taxon>
        <taxon>Paracoccaceae</taxon>
        <taxon>Cypionkella</taxon>
    </lineage>
</organism>
<evidence type="ECO:0000259" key="2">
    <source>
        <dbReference type="Pfam" id="PF20385"/>
    </source>
</evidence>
<feature type="domain" description="DUF6680" evidence="2">
    <location>
        <begin position="14"/>
        <end position="172"/>
    </location>
</feature>
<keyword evidence="1" id="KW-0472">Membrane</keyword>
<accession>A0AA37U332</accession>
<evidence type="ECO:0000313" key="4">
    <source>
        <dbReference type="Proteomes" id="UP001157355"/>
    </source>
</evidence>
<protein>
    <recommendedName>
        <fullName evidence="2">DUF6680 domain-containing protein</fullName>
    </recommendedName>
</protein>
<feature type="transmembrane region" description="Helical" evidence="1">
    <location>
        <begin position="6"/>
        <end position="25"/>
    </location>
</feature>
<evidence type="ECO:0000313" key="3">
    <source>
        <dbReference type="EMBL" id="GLS86514.1"/>
    </source>
</evidence>
<dbReference type="AlphaFoldDB" id="A0AA37U332"/>
<gene>
    <name evidence="3" type="ORF">GCM10010873_14880</name>
</gene>
<evidence type="ECO:0000256" key="1">
    <source>
        <dbReference type="SAM" id="Phobius"/>
    </source>
</evidence>
<proteinExistence type="predicted"/>
<keyword evidence="1" id="KW-1133">Transmembrane helix</keyword>